<gene>
    <name evidence="1" type="ORF">GFV13_05385</name>
</gene>
<organism evidence="1 2">
    <name type="scientific">Leuconostoc mesenteroides</name>
    <dbReference type="NCBI Taxonomy" id="1245"/>
    <lineage>
        <taxon>Bacteria</taxon>
        <taxon>Bacillati</taxon>
        <taxon>Bacillota</taxon>
        <taxon>Bacilli</taxon>
        <taxon>Lactobacillales</taxon>
        <taxon>Lactobacillaceae</taxon>
        <taxon>Leuconostoc</taxon>
    </lineage>
</organism>
<dbReference type="OrthoDB" id="2142284at2"/>
<evidence type="ECO:0000313" key="2">
    <source>
        <dbReference type="Proteomes" id="UP000469952"/>
    </source>
</evidence>
<accession>A0A222YDK8</accession>
<dbReference type="OMA" id="EAAFIFM"/>
<dbReference type="Proteomes" id="UP000469952">
    <property type="component" value="Unassembled WGS sequence"/>
</dbReference>
<comment type="caution">
    <text evidence="1">The sequence shown here is derived from an EMBL/GenBank/DDBJ whole genome shotgun (WGS) entry which is preliminary data.</text>
</comment>
<dbReference type="GeneID" id="29577026"/>
<dbReference type="STRING" id="1245.ARA02_01100"/>
<sequence length="111" mass="12946">MRFFNRKKTEVITPEIQAHNEALQNENDDLLDQIEALKLDVSELKSENQHLTERLSRSKYQQKLTKTGGGLAVLFISYMLLSLLGEPSRYMIWLLLIEAVFIFMMLRGDEK</sequence>
<dbReference type="EMBL" id="WIPA01000006">
    <property type="protein sequence ID" value="MQR26723.1"/>
    <property type="molecule type" value="Genomic_DNA"/>
</dbReference>
<dbReference type="AlphaFoldDB" id="A0A222YDK8"/>
<proteinExistence type="predicted"/>
<reference evidence="1 2" key="1">
    <citation type="submission" date="2019-10" db="EMBL/GenBank/DDBJ databases">
        <title>WGS of Leuconostoc mesenteroides.</title>
        <authorList>
            <person name="Melo Bolivar J."/>
            <person name="Marino-Ramirez L."/>
            <person name="Villamil Diaz L.M."/>
        </authorList>
    </citation>
    <scope>NUCLEOTIDE SEQUENCE [LARGE SCALE GENOMIC DNA]</scope>
    <source>
        <strain evidence="1 2">M11</strain>
    </source>
</reference>
<name>A0A222YDK8_LEUME</name>
<protein>
    <submittedName>
        <fullName evidence="1">Uncharacterized protein</fullName>
    </submittedName>
</protein>
<dbReference type="RefSeq" id="WP_011679147.1">
    <property type="nucleotide sequence ID" value="NZ_AP017936.1"/>
</dbReference>
<evidence type="ECO:0000313" key="1">
    <source>
        <dbReference type="EMBL" id="MQR26723.1"/>
    </source>
</evidence>